<feature type="transmembrane region" description="Helical" evidence="1">
    <location>
        <begin position="69"/>
        <end position="89"/>
    </location>
</feature>
<organism evidence="2 3">
    <name type="scientific">Acinetobacter chinensis</name>
    <dbReference type="NCBI Taxonomy" id="2004650"/>
    <lineage>
        <taxon>Bacteria</taxon>
        <taxon>Pseudomonadati</taxon>
        <taxon>Pseudomonadota</taxon>
        <taxon>Gammaproteobacteria</taxon>
        <taxon>Moraxellales</taxon>
        <taxon>Moraxellaceae</taxon>
        <taxon>Acinetobacter</taxon>
    </lineage>
</organism>
<dbReference type="AlphaFoldDB" id="A0A3B7M014"/>
<feature type="transmembrane region" description="Helical" evidence="1">
    <location>
        <begin position="31"/>
        <end position="48"/>
    </location>
</feature>
<dbReference type="Proteomes" id="UP000263753">
    <property type="component" value="Chromosome"/>
</dbReference>
<reference evidence="3" key="1">
    <citation type="submission" date="2018-09" db="EMBL/GenBank/DDBJ databases">
        <title>The complete genome of Acinetobacter sp. strain WCHAc010005.</title>
        <authorList>
            <person name="Hu Y."/>
            <person name="Long H."/>
            <person name="Feng Y."/>
            <person name="Zong Z."/>
        </authorList>
    </citation>
    <scope>NUCLEOTIDE SEQUENCE [LARGE SCALE GENOMIC DNA]</scope>
    <source>
        <strain evidence="3">WCHAc010005</strain>
    </source>
</reference>
<gene>
    <name evidence="2" type="ORF">CDG60_12810</name>
</gene>
<evidence type="ECO:0000256" key="1">
    <source>
        <dbReference type="SAM" id="Phobius"/>
    </source>
</evidence>
<dbReference type="KEGG" id="achi:CDG60_12810"/>
<accession>A0A3B7M014</accession>
<evidence type="ECO:0000313" key="3">
    <source>
        <dbReference type="Proteomes" id="UP000263753"/>
    </source>
</evidence>
<proteinExistence type="predicted"/>
<feature type="transmembrane region" description="Helical" evidence="1">
    <location>
        <begin position="7"/>
        <end position="25"/>
    </location>
</feature>
<sequence>MNFSFSAILACISFYSALYMIYYFFAHQSQAVLLFGAVGLLILSYVITPPAYKHRERSKYNSTLSYENFFTLPLFTWWRLFSLPVRLLLSKIFD</sequence>
<keyword evidence="1" id="KW-0812">Transmembrane</keyword>
<evidence type="ECO:0000313" key="2">
    <source>
        <dbReference type="EMBL" id="AXY58486.1"/>
    </source>
</evidence>
<keyword evidence="1" id="KW-1133">Transmembrane helix</keyword>
<protein>
    <submittedName>
        <fullName evidence="2">Uncharacterized protein</fullName>
    </submittedName>
</protein>
<dbReference type="EMBL" id="CP032134">
    <property type="protein sequence ID" value="AXY58486.1"/>
    <property type="molecule type" value="Genomic_DNA"/>
</dbReference>
<keyword evidence="1" id="KW-0472">Membrane</keyword>
<name>A0A3B7M014_9GAMM</name>